<feature type="domain" description="PhnB-like" evidence="1">
    <location>
        <begin position="5"/>
        <end position="114"/>
    </location>
</feature>
<name>A0A2S5AEH9_9FLAO</name>
<dbReference type="Proteomes" id="UP000237310">
    <property type="component" value="Unassembled WGS sequence"/>
</dbReference>
<dbReference type="OrthoDB" id="9806473at2"/>
<evidence type="ECO:0000259" key="1">
    <source>
        <dbReference type="Pfam" id="PF06983"/>
    </source>
</evidence>
<dbReference type="PANTHER" id="PTHR33990">
    <property type="entry name" value="PROTEIN YJDN-RELATED"/>
    <property type="match status" value="1"/>
</dbReference>
<organism evidence="2 3">
    <name type="scientific">Flavobacterium alvei</name>
    <dbReference type="NCBI Taxonomy" id="2080416"/>
    <lineage>
        <taxon>Bacteria</taxon>
        <taxon>Pseudomonadati</taxon>
        <taxon>Bacteroidota</taxon>
        <taxon>Flavobacteriia</taxon>
        <taxon>Flavobacteriales</taxon>
        <taxon>Flavobacteriaceae</taxon>
        <taxon>Flavobacterium</taxon>
    </lineage>
</organism>
<dbReference type="AlphaFoldDB" id="A0A2S5AEH9"/>
<keyword evidence="3" id="KW-1185">Reference proteome</keyword>
<dbReference type="InterPro" id="IPR028973">
    <property type="entry name" value="PhnB-like"/>
</dbReference>
<gene>
    <name evidence="2" type="ORF">C3L50_05265</name>
</gene>
<protein>
    <recommendedName>
        <fullName evidence="1">PhnB-like domain-containing protein</fullName>
    </recommendedName>
</protein>
<evidence type="ECO:0000313" key="3">
    <source>
        <dbReference type="Proteomes" id="UP000237310"/>
    </source>
</evidence>
<dbReference type="Pfam" id="PF06983">
    <property type="entry name" value="3-dmu-9_3-mt"/>
    <property type="match status" value="2"/>
</dbReference>
<evidence type="ECO:0000313" key="2">
    <source>
        <dbReference type="EMBL" id="POY40906.1"/>
    </source>
</evidence>
<accession>A0A2S5AEH9</accession>
<dbReference type="EMBL" id="PQVG01000002">
    <property type="protein sequence ID" value="POY40906.1"/>
    <property type="molecule type" value="Genomic_DNA"/>
</dbReference>
<dbReference type="SUPFAM" id="SSF54593">
    <property type="entry name" value="Glyoxalase/Bleomycin resistance protein/Dihydroxybiphenyl dioxygenase"/>
    <property type="match status" value="2"/>
</dbReference>
<dbReference type="Gene3D" id="3.30.720.110">
    <property type="match status" value="1"/>
</dbReference>
<comment type="caution">
    <text evidence="2">The sequence shown here is derived from an EMBL/GenBank/DDBJ whole genome shotgun (WGS) entry which is preliminary data.</text>
</comment>
<dbReference type="CDD" id="cd06588">
    <property type="entry name" value="PhnB_like"/>
    <property type="match status" value="2"/>
</dbReference>
<feature type="domain" description="PhnB-like" evidence="1">
    <location>
        <begin position="124"/>
        <end position="244"/>
    </location>
</feature>
<dbReference type="Gene3D" id="3.30.720.100">
    <property type="match status" value="1"/>
</dbReference>
<sequence length="279" mass="31708">MKKPIYPCLWFDGNAKASADFYCSIFKNSKIINNTPMVVRFEIEGKLIMGLNGGPMFKINPSISLFVTCETNEEIESIWNQLSKEGTIMMPLDQYPWSEKYGFVADKFGVCWQLMLGEIPPNRQKIMPCFLFVGEQYGKAQAAIKQYTSIFPNSKIQNLSIDESEDQQQAGSLKFGNFTLENQLFAAMDGLGEHHFQFNEGVSLVVECDNQSEIDSYWTKLTEGGSESQCGWLKDRFGVSWQIVPTILSELMSDPEKAPRVVQAFMKMKKFDIETLLNT</sequence>
<proteinExistence type="predicted"/>
<dbReference type="InterPro" id="IPR029068">
    <property type="entry name" value="Glyas_Bleomycin-R_OHBP_Dase"/>
</dbReference>
<reference evidence="2 3" key="1">
    <citation type="submission" date="2018-01" db="EMBL/GenBank/DDBJ databases">
        <authorList>
            <person name="Gaut B.S."/>
            <person name="Morton B.R."/>
            <person name="Clegg M.T."/>
            <person name="Duvall M.R."/>
        </authorList>
    </citation>
    <scope>NUCLEOTIDE SEQUENCE [LARGE SCALE GENOMIC DNA]</scope>
    <source>
        <strain evidence="2 3">HR-AY</strain>
    </source>
</reference>
<dbReference type="Gene3D" id="3.10.180.10">
    <property type="entry name" value="2,3-Dihydroxybiphenyl 1,2-Dioxygenase, domain 1"/>
    <property type="match status" value="1"/>
</dbReference>